<reference evidence="2 3" key="1">
    <citation type="submission" date="2019-10" db="EMBL/GenBank/DDBJ databases">
        <title>Whole genome shotgun sequence of Acrocarpospora pleiomorpha NBRC 16267.</title>
        <authorList>
            <person name="Ichikawa N."/>
            <person name="Kimura A."/>
            <person name="Kitahashi Y."/>
            <person name="Komaki H."/>
            <person name="Oguchi A."/>
        </authorList>
    </citation>
    <scope>NUCLEOTIDE SEQUENCE [LARGE SCALE GENOMIC DNA]</scope>
    <source>
        <strain evidence="2 3">NBRC 16267</strain>
    </source>
</reference>
<gene>
    <name evidence="2" type="ORF">Aple_037060</name>
</gene>
<dbReference type="AlphaFoldDB" id="A0A5M3XIN8"/>
<protein>
    <submittedName>
        <fullName evidence="2">Uncharacterized protein</fullName>
    </submittedName>
</protein>
<keyword evidence="1" id="KW-0732">Signal</keyword>
<feature type="chain" id="PRO_5039342737" evidence="1">
    <location>
        <begin position="24"/>
        <end position="174"/>
    </location>
</feature>
<dbReference type="InterPro" id="IPR011944">
    <property type="entry name" value="Steroid_delta5-4_isomerase"/>
</dbReference>
<evidence type="ECO:0000256" key="1">
    <source>
        <dbReference type="SAM" id="SignalP"/>
    </source>
</evidence>
<name>A0A5M3XIN8_9ACTN</name>
<sequence length="174" mass="19341">MKHLLALGIAVTALAVSPAAASAAAQQSIPTATDVPAETKRRDADKAAIDKNLAQQHAAWFNEDGAAFAATFHKDSDVVTFNGDHLSGREGIAKAMQYYFDKYIEKSRIRVLDEQPVHWVERDIAVIVRKTCFVPVAETECREDSLTRNINVYVKRDGRWLQSTFQNSRVTPLP</sequence>
<evidence type="ECO:0000313" key="2">
    <source>
        <dbReference type="EMBL" id="GES20810.1"/>
    </source>
</evidence>
<comment type="caution">
    <text evidence="2">The sequence shown here is derived from an EMBL/GenBank/DDBJ whole genome shotgun (WGS) entry which is preliminary data.</text>
</comment>
<dbReference type="Proteomes" id="UP000377595">
    <property type="component" value="Unassembled WGS sequence"/>
</dbReference>
<dbReference type="SUPFAM" id="SSF54427">
    <property type="entry name" value="NTF2-like"/>
    <property type="match status" value="1"/>
</dbReference>
<dbReference type="Gene3D" id="3.10.450.50">
    <property type="match status" value="1"/>
</dbReference>
<feature type="signal peptide" evidence="1">
    <location>
        <begin position="1"/>
        <end position="23"/>
    </location>
</feature>
<dbReference type="InterPro" id="IPR032710">
    <property type="entry name" value="NTF2-like_dom_sf"/>
</dbReference>
<proteinExistence type="predicted"/>
<dbReference type="NCBIfam" id="TIGR02246">
    <property type="entry name" value="SgcJ/EcaC family oxidoreductase"/>
    <property type="match status" value="1"/>
</dbReference>
<keyword evidence="3" id="KW-1185">Reference proteome</keyword>
<evidence type="ECO:0000313" key="3">
    <source>
        <dbReference type="Proteomes" id="UP000377595"/>
    </source>
</evidence>
<dbReference type="RefSeq" id="WP_155345838.1">
    <property type="nucleotide sequence ID" value="NZ_BAAAHM010000032.1"/>
</dbReference>
<dbReference type="EMBL" id="BLAF01000019">
    <property type="protein sequence ID" value="GES20810.1"/>
    <property type="molecule type" value="Genomic_DNA"/>
</dbReference>
<dbReference type="OrthoDB" id="582586at2"/>
<organism evidence="2 3">
    <name type="scientific">Acrocarpospora pleiomorpha</name>
    <dbReference type="NCBI Taxonomy" id="90975"/>
    <lineage>
        <taxon>Bacteria</taxon>
        <taxon>Bacillati</taxon>
        <taxon>Actinomycetota</taxon>
        <taxon>Actinomycetes</taxon>
        <taxon>Streptosporangiales</taxon>
        <taxon>Streptosporangiaceae</taxon>
        <taxon>Acrocarpospora</taxon>
    </lineage>
</organism>
<accession>A0A5M3XIN8</accession>